<dbReference type="Proteomes" id="UP001583193">
    <property type="component" value="Unassembled WGS sequence"/>
</dbReference>
<keyword evidence="2" id="KW-1185">Reference proteome</keyword>
<dbReference type="PANTHER" id="PTHR37540">
    <property type="entry name" value="TRANSCRIPTION FACTOR (ACR-2), PUTATIVE-RELATED-RELATED"/>
    <property type="match status" value="1"/>
</dbReference>
<comment type="caution">
    <text evidence="1">The sequence shown here is derived from an EMBL/GenBank/DDBJ whole genome shotgun (WGS) entry which is preliminary data.</text>
</comment>
<proteinExistence type="predicted"/>
<accession>A0ABR3Y171</accession>
<name>A0ABR3Y171_9EURO</name>
<reference evidence="1 2" key="1">
    <citation type="journal article" date="2024" name="IMA Fungus">
        <title>IMA Genome - F19 : A genome assembly and annotation guide to empower mycologists, including annotated draft genome sequences of Ceratocystis pirilliformis, Diaporthe australafricana, Fusarium ophioides, Paecilomyces lecythidis, and Sporothrix stenoceras.</title>
        <authorList>
            <person name="Aylward J."/>
            <person name="Wilson A.M."/>
            <person name="Visagie C.M."/>
            <person name="Spraker J."/>
            <person name="Barnes I."/>
            <person name="Buitendag C."/>
            <person name="Ceriani C."/>
            <person name="Del Mar Angel L."/>
            <person name="du Plessis D."/>
            <person name="Fuchs T."/>
            <person name="Gasser K."/>
            <person name="Kramer D."/>
            <person name="Li W."/>
            <person name="Munsamy K."/>
            <person name="Piso A."/>
            <person name="Price J.L."/>
            <person name="Sonnekus B."/>
            <person name="Thomas C."/>
            <person name="van der Nest A."/>
            <person name="van Dijk A."/>
            <person name="van Heerden A."/>
            <person name="van Vuuren N."/>
            <person name="Yilmaz N."/>
            <person name="Duong T.A."/>
            <person name="van der Merwe N.A."/>
            <person name="Wingfield M.J."/>
            <person name="Wingfield B.D."/>
        </authorList>
    </citation>
    <scope>NUCLEOTIDE SEQUENCE [LARGE SCALE GENOMIC DNA]</scope>
    <source>
        <strain evidence="1 2">CMW 18167</strain>
    </source>
</reference>
<gene>
    <name evidence="1" type="ORF">Plec18167_003128</name>
</gene>
<evidence type="ECO:0000313" key="2">
    <source>
        <dbReference type="Proteomes" id="UP001583193"/>
    </source>
</evidence>
<organism evidence="1 2">
    <name type="scientific">Paecilomyces lecythidis</name>
    <dbReference type="NCBI Taxonomy" id="3004212"/>
    <lineage>
        <taxon>Eukaryota</taxon>
        <taxon>Fungi</taxon>
        <taxon>Dikarya</taxon>
        <taxon>Ascomycota</taxon>
        <taxon>Pezizomycotina</taxon>
        <taxon>Eurotiomycetes</taxon>
        <taxon>Eurotiomycetidae</taxon>
        <taxon>Eurotiales</taxon>
        <taxon>Thermoascaceae</taxon>
        <taxon>Paecilomyces</taxon>
    </lineage>
</organism>
<dbReference type="EMBL" id="JAVDPF010000007">
    <property type="protein sequence ID" value="KAL1881532.1"/>
    <property type="molecule type" value="Genomic_DNA"/>
</dbReference>
<sequence>MPSTDELVFIHGPRLAAAGTAADRRRIRSELMRRLHVERQTQRQIAGAQVPSSKVYKYVEEWPPCPGCGAKPSEKPGTVCRKCGMPMKEKKRSRGWKREATESKDDINELASFPLSRLGSGRIDPFSGTPNTGGMRNIDELIDHCIKRQMPSFRRISTWTERFYEAYMKGAWSPLLFHSSCLAISVHLDLTSRRQGLPDHHGRALEQLYHKGAALKALQKTLAKPLKFGTTKMDEIILCVCFLAIHDDDVTMQKDYNPFNPPFQGLQALDFYGCRKFNPCHLDAVVQLVRQNGGFQTIKYYGAPWFLSYTSLKHAMATSTKPMFPISDPTGKQYGDTPPLKILQIPAKPFHRTFNRGFHQLKALRVKDHIIKTLVHVGELAQCVQLCIPRENEAETTDLLGDARNTVQYRVLFLPKPSDPLNNIFDDTPPVSAVEIYNACWLATSIFTMHVTFPGRQTHSVRERFVPLLQDAISEVDCLFNDKGLSDILLWCTMIGGIAAEDVHPGQRAWYTAQLRKLCVALDVDDWTYMKGLMRSFAWIDSGCDDSGYRLWTEAHALDELSG</sequence>
<dbReference type="PANTHER" id="PTHR37540:SF10">
    <property type="entry name" value="SIGMA-70 REGION 2 FAMILY PROTEIN"/>
    <property type="match status" value="1"/>
</dbReference>
<protein>
    <submittedName>
        <fullName evidence="1">Uncharacterized protein</fullName>
    </submittedName>
</protein>
<evidence type="ECO:0000313" key="1">
    <source>
        <dbReference type="EMBL" id="KAL1881532.1"/>
    </source>
</evidence>